<proteinExistence type="predicted"/>
<dbReference type="EMBL" id="BMKP01000003">
    <property type="protein sequence ID" value="GGF08912.1"/>
    <property type="molecule type" value="Genomic_DNA"/>
</dbReference>
<name>A0ABQ1U1U3_9FLAO</name>
<gene>
    <name evidence="1" type="ORF">GCM10011518_17630</name>
</gene>
<dbReference type="RefSeq" id="WP_163393872.1">
    <property type="nucleotide sequence ID" value="NZ_BMKP01000003.1"/>
</dbReference>
<comment type="caution">
    <text evidence="1">The sequence shown here is derived from an EMBL/GenBank/DDBJ whole genome shotgun (WGS) entry which is preliminary data.</text>
</comment>
<reference evidence="2" key="1">
    <citation type="journal article" date="2019" name="Int. J. Syst. Evol. Microbiol.">
        <title>The Global Catalogue of Microorganisms (GCM) 10K type strain sequencing project: providing services to taxonomists for standard genome sequencing and annotation.</title>
        <authorList>
            <consortium name="The Broad Institute Genomics Platform"/>
            <consortium name="The Broad Institute Genome Sequencing Center for Infectious Disease"/>
            <person name="Wu L."/>
            <person name="Ma J."/>
        </authorList>
    </citation>
    <scope>NUCLEOTIDE SEQUENCE [LARGE SCALE GENOMIC DNA]</scope>
    <source>
        <strain evidence="2">CGMCC 1.16060</strain>
    </source>
</reference>
<keyword evidence="2" id="KW-1185">Reference proteome</keyword>
<protein>
    <submittedName>
        <fullName evidence="1">Uncharacterized protein</fullName>
    </submittedName>
</protein>
<evidence type="ECO:0000313" key="1">
    <source>
        <dbReference type="EMBL" id="GGF08912.1"/>
    </source>
</evidence>
<accession>A0ABQ1U1U3</accession>
<organism evidence="1 2">
    <name type="scientific">Flavobacterium limi</name>
    <dbReference type="NCBI Taxonomy" id="2045105"/>
    <lineage>
        <taxon>Bacteria</taxon>
        <taxon>Pseudomonadati</taxon>
        <taxon>Bacteroidota</taxon>
        <taxon>Flavobacteriia</taxon>
        <taxon>Flavobacteriales</taxon>
        <taxon>Flavobacteriaceae</taxon>
        <taxon>Flavobacterium</taxon>
    </lineage>
</organism>
<dbReference type="Proteomes" id="UP000655016">
    <property type="component" value="Unassembled WGS sequence"/>
</dbReference>
<sequence>MEKITSEKITSEKIDRRIPPGVCIVDKLPSEPVGSISFPDNRSKALLPPIVDARFKNNKKKLVIRAVVFIAKGDNTLNFSIYQNCYVDIDGVPQLQFFVAYDMIEYEGINFDMYEVTFDADPIPFVDHFSQIKTIETFLWDTDPITSRGTVTIVQDGN</sequence>
<evidence type="ECO:0000313" key="2">
    <source>
        <dbReference type="Proteomes" id="UP000655016"/>
    </source>
</evidence>